<evidence type="ECO:0008006" key="4">
    <source>
        <dbReference type="Google" id="ProtNLM"/>
    </source>
</evidence>
<keyword evidence="3" id="KW-1185">Reference proteome</keyword>
<comment type="caution">
    <text evidence="2">The sequence shown here is derived from an EMBL/GenBank/DDBJ whole genome shotgun (WGS) entry which is preliminary data.</text>
</comment>
<dbReference type="InterPro" id="IPR011990">
    <property type="entry name" value="TPR-like_helical_dom_sf"/>
</dbReference>
<evidence type="ECO:0000313" key="3">
    <source>
        <dbReference type="Proteomes" id="UP000622797"/>
    </source>
</evidence>
<dbReference type="EMBL" id="JABEXW010000006">
    <property type="protein sequence ID" value="KAF4973755.1"/>
    <property type="molecule type" value="Genomic_DNA"/>
</dbReference>
<name>A0A8H4UC94_9HYPO</name>
<proteinExistence type="predicted"/>
<dbReference type="Gene3D" id="1.25.40.10">
    <property type="entry name" value="Tetratricopeptide repeat domain"/>
    <property type="match status" value="1"/>
</dbReference>
<evidence type="ECO:0000256" key="1">
    <source>
        <dbReference type="SAM" id="Coils"/>
    </source>
</evidence>
<keyword evidence="1" id="KW-0175">Coiled coil</keyword>
<reference evidence="2" key="2">
    <citation type="submission" date="2020-05" db="EMBL/GenBank/DDBJ databases">
        <authorList>
            <person name="Kim H.-S."/>
            <person name="Proctor R.H."/>
            <person name="Brown D.W."/>
        </authorList>
    </citation>
    <scope>NUCLEOTIDE SEQUENCE</scope>
    <source>
        <strain evidence="2">NRRL 20472</strain>
    </source>
</reference>
<dbReference type="Proteomes" id="UP000622797">
    <property type="component" value="Unassembled WGS sequence"/>
</dbReference>
<accession>A0A8H4UC94</accession>
<feature type="coiled-coil region" evidence="1">
    <location>
        <begin position="61"/>
        <end position="95"/>
    </location>
</feature>
<reference evidence="2" key="1">
    <citation type="journal article" date="2020" name="BMC Genomics">
        <title>Correction to: Identification and distribution of gene clusters required for synthesis of sphingolipid metabolism inhibitors in diverse species of the filamentous fungus Fusarium.</title>
        <authorList>
            <person name="Kim H.S."/>
            <person name="Lohmar J.M."/>
            <person name="Busman M."/>
            <person name="Brown D.W."/>
            <person name="Naumann T.A."/>
            <person name="Divon H.H."/>
            <person name="Lysoe E."/>
            <person name="Uhlig S."/>
            <person name="Proctor R.H."/>
        </authorList>
    </citation>
    <scope>NUCLEOTIDE SEQUENCE</scope>
    <source>
        <strain evidence="2">NRRL 20472</strain>
    </source>
</reference>
<protein>
    <recommendedName>
        <fullName evidence="4">Pentatricopeptide repeat domain-containing protein</fullName>
    </recommendedName>
</protein>
<dbReference type="OrthoDB" id="185373at2759"/>
<organism evidence="2 3">
    <name type="scientific">Fusarium sarcochroum</name>
    <dbReference type="NCBI Taxonomy" id="1208366"/>
    <lineage>
        <taxon>Eukaryota</taxon>
        <taxon>Fungi</taxon>
        <taxon>Dikarya</taxon>
        <taxon>Ascomycota</taxon>
        <taxon>Pezizomycotina</taxon>
        <taxon>Sordariomycetes</taxon>
        <taxon>Hypocreomycetidae</taxon>
        <taxon>Hypocreales</taxon>
        <taxon>Nectriaceae</taxon>
        <taxon>Fusarium</taxon>
        <taxon>Fusarium lateritium species complex</taxon>
    </lineage>
</organism>
<gene>
    <name evidence="2" type="ORF">FSARC_63</name>
</gene>
<evidence type="ECO:0000313" key="2">
    <source>
        <dbReference type="EMBL" id="KAF4973755.1"/>
    </source>
</evidence>
<sequence length="700" mass="79553">MQTLWSRAGQAHRCGCRACETVVSNIGRRVTTAAQPRKVTFAEIFTACYSSIFATAAVVDAMRKEDRRQELDRQLEATRREVASLQLLREKHQAAAAIDPAQDELTLGQMDHLWKALKDIYTNRPYMKEIDKPVTIRVSEFLKRLQADHYECPDEATMNTLRRTNYERLEQAIMREETDQTLPHRGPTSTNQHHNDERTVFHLVKQLLERAEAHDRSKSPSPSYDEAFDIAYNKHSNYLSGLADPDRMRMNRRNLNQHIRQTIDSTNLNLKEMVGRVCYNLLVSAYSADMHTYNTLIVAFDKRGLKNLAEPVVNSFYYYRRLQPTPSTFVAILNHYKNSGNHGRFLRALACLTGLDTETGAKLKRRPVDGGTEKRDKRNKIKTWTRTGDWVWKHASLDRALVESVIEGLLRFKLFDQAANFFVTCMKAKVVLGAEVIRQLFDECIVALDWKAAVRLVQGFSNYPTVWPSMLLSQNEDASYLISRMHVLLDLAGLRGSGDAVSKPALDNLFISSEGFGRFLNNLAMVDSISHLNLEDSSVEPQDLAVDLVSSSKSRLLQIEALWKEQAFVGSTTKSIESKFLYPDFSPQFRRSMALHIGNTAAEQTAELNGEILDVLTQLPLSREVEQTLAECKSFRDMIVVANKIKKTRRLVADGLPPSKAKAPEPIAQEYGQLMARPSRLTTWPVPDQPPAYWAQTQWA</sequence>
<dbReference type="AlphaFoldDB" id="A0A8H4UC94"/>